<accession>A0ABS5ICQ4</accession>
<keyword evidence="2" id="KW-1185">Reference proteome</keyword>
<protein>
    <recommendedName>
        <fullName evidence="3">DUF3077 domain-containing protein</fullName>
    </recommendedName>
</protein>
<sequence length="85" mass="9144">MDIEDQLSVDLNLSAQIARSTHLLVSQEYPEDLKATAAHLCGALSLVLFSMSKPGTSMNCIPGIAEAMKSILIRIEKLDADSALK</sequence>
<evidence type="ECO:0000313" key="1">
    <source>
        <dbReference type="EMBL" id="MBR9972109.1"/>
    </source>
</evidence>
<evidence type="ECO:0008006" key="3">
    <source>
        <dbReference type="Google" id="ProtNLM"/>
    </source>
</evidence>
<proteinExistence type="predicted"/>
<gene>
    <name evidence="1" type="ORF">KEC16_10330</name>
</gene>
<reference evidence="1 2" key="1">
    <citation type="submission" date="2021-04" db="EMBL/GenBank/DDBJ databases">
        <title>Magnetospirillum sulfuroxidans sp. nov., a facultative chemolithoautotrophic sulfur-oxidizing alphaproteobacterium isolated from freshwater sediment and proposals for Paramagetospirillum gen. nov., and Magnetospirillaceae fam. nov.</title>
        <authorList>
            <person name="Koziaeva V."/>
            <person name="Geelhoed J.S."/>
            <person name="Sorokin D.Y."/>
            <person name="Grouzdev D.S."/>
        </authorList>
    </citation>
    <scope>NUCLEOTIDE SEQUENCE [LARGE SCALE GENOMIC DNA]</scope>
    <source>
        <strain evidence="1 2">J10</strain>
    </source>
</reference>
<dbReference type="Proteomes" id="UP000680714">
    <property type="component" value="Unassembled WGS sequence"/>
</dbReference>
<dbReference type="EMBL" id="JAGTUF010000008">
    <property type="protein sequence ID" value="MBR9972109.1"/>
    <property type="molecule type" value="Genomic_DNA"/>
</dbReference>
<name>A0ABS5ICQ4_9PROT</name>
<comment type="caution">
    <text evidence="1">The sequence shown here is derived from an EMBL/GenBank/DDBJ whole genome shotgun (WGS) entry which is preliminary data.</text>
</comment>
<dbReference type="RefSeq" id="WP_211548541.1">
    <property type="nucleotide sequence ID" value="NZ_JAGTUF010000008.1"/>
</dbReference>
<organism evidence="1 2">
    <name type="scientific">Magnetospirillum sulfuroxidans</name>
    <dbReference type="NCBI Taxonomy" id="611300"/>
    <lineage>
        <taxon>Bacteria</taxon>
        <taxon>Pseudomonadati</taxon>
        <taxon>Pseudomonadota</taxon>
        <taxon>Alphaproteobacteria</taxon>
        <taxon>Rhodospirillales</taxon>
        <taxon>Rhodospirillaceae</taxon>
        <taxon>Magnetospirillum</taxon>
    </lineage>
</organism>
<evidence type="ECO:0000313" key="2">
    <source>
        <dbReference type="Proteomes" id="UP000680714"/>
    </source>
</evidence>